<dbReference type="Proteomes" id="UP001140562">
    <property type="component" value="Unassembled WGS sequence"/>
</dbReference>
<feature type="domain" description="ABM" evidence="1">
    <location>
        <begin position="9"/>
        <end position="99"/>
    </location>
</feature>
<dbReference type="AlphaFoldDB" id="A0A9W9C110"/>
<dbReference type="OrthoDB" id="4126315at2759"/>
<evidence type="ECO:0000313" key="2">
    <source>
        <dbReference type="EMBL" id="KAJ4336531.1"/>
    </source>
</evidence>
<keyword evidence="3" id="KW-1185">Reference proteome</keyword>
<evidence type="ECO:0000259" key="1">
    <source>
        <dbReference type="PROSITE" id="PS51725"/>
    </source>
</evidence>
<dbReference type="Pfam" id="PF03992">
    <property type="entry name" value="ABM"/>
    <property type="match status" value="1"/>
</dbReference>
<dbReference type="Gene3D" id="3.30.70.100">
    <property type="match status" value="1"/>
</dbReference>
<accession>A0A9W9C110</accession>
<proteinExistence type="predicted"/>
<dbReference type="InterPro" id="IPR007138">
    <property type="entry name" value="ABM_dom"/>
</dbReference>
<dbReference type="InterPro" id="IPR011008">
    <property type="entry name" value="Dimeric_a/b-barrel"/>
</dbReference>
<evidence type="ECO:0000313" key="3">
    <source>
        <dbReference type="Proteomes" id="UP001140562"/>
    </source>
</evidence>
<name>A0A9W9C110_9PLEO</name>
<protein>
    <recommendedName>
        <fullName evidence="1">ABM domain-containing protein</fullName>
    </recommendedName>
</protein>
<comment type="caution">
    <text evidence="2">The sequence shown here is derived from an EMBL/GenBank/DDBJ whole genome shotgun (WGS) entry which is preliminary data.</text>
</comment>
<dbReference type="PROSITE" id="PS51725">
    <property type="entry name" value="ABM"/>
    <property type="match status" value="1"/>
</dbReference>
<sequence>MAPYTGPTLSLHVHITVAPENAELFLSHLKPCYDVVSAEPECIFFEVFQNPAAPGDFKFVETWNASPEWFQTVQLTKDYYKPYLAATEPLWIKPRTFEIWERMPEIAVITETAVM</sequence>
<dbReference type="SUPFAM" id="SSF54909">
    <property type="entry name" value="Dimeric alpha+beta barrel"/>
    <property type="match status" value="1"/>
</dbReference>
<organism evidence="2 3">
    <name type="scientific">Didymella glomerata</name>
    <dbReference type="NCBI Taxonomy" id="749621"/>
    <lineage>
        <taxon>Eukaryota</taxon>
        <taxon>Fungi</taxon>
        <taxon>Dikarya</taxon>
        <taxon>Ascomycota</taxon>
        <taxon>Pezizomycotina</taxon>
        <taxon>Dothideomycetes</taxon>
        <taxon>Pleosporomycetidae</taxon>
        <taxon>Pleosporales</taxon>
        <taxon>Pleosporineae</taxon>
        <taxon>Didymellaceae</taxon>
        <taxon>Didymella</taxon>
    </lineage>
</organism>
<dbReference type="EMBL" id="JAPEUV010000048">
    <property type="protein sequence ID" value="KAJ4336531.1"/>
    <property type="molecule type" value="Genomic_DNA"/>
</dbReference>
<gene>
    <name evidence="2" type="ORF">N0V87_005395</name>
</gene>
<reference evidence="2" key="1">
    <citation type="submission" date="2022-10" db="EMBL/GenBank/DDBJ databases">
        <title>Tapping the CABI collections for fungal endophytes: first genome assemblies for Collariella, Neodidymelliopsis, Ascochyta clinopodiicola, Didymella pomorum, Didymosphaeria variabile, Neocosmospora piperis and Neocucurbitaria cava.</title>
        <authorList>
            <person name="Hill R."/>
        </authorList>
    </citation>
    <scope>NUCLEOTIDE SEQUENCE</scope>
    <source>
        <strain evidence="2">IMI 360193</strain>
    </source>
</reference>